<evidence type="ECO:0000313" key="2">
    <source>
        <dbReference type="EMBL" id="QDH46251.1"/>
    </source>
</evidence>
<dbReference type="EMBL" id="MK838107">
    <property type="protein sequence ID" value="QDH46251.1"/>
    <property type="molecule type" value="Genomic_DNA"/>
</dbReference>
<name>A0A513ZZ23_9CAUD</name>
<sequence>MVHHPRAVPRGCCCGNPAGVSSIYPARRRHNHTSYNHVAVNHRGVPLPNQLPFGVQTMKLVAYKLPGGGIYPLYRLKDAHSGITYPNLLTSEQIQSPAVVEAARTYIAMRQVEQARAQMVALSPFAVSVMDFIGWPGSRSGLLSAAEAAESAKPETALEVGERRLLLDKIEQLQRANAGLQERNDRQARIIQAVQGAVRGDVQ</sequence>
<proteinExistence type="predicted"/>
<evidence type="ECO:0000256" key="1">
    <source>
        <dbReference type="SAM" id="Coils"/>
    </source>
</evidence>
<dbReference type="Proteomes" id="UP000316756">
    <property type="component" value="Segment"/>
</dbReference>
<feature type="coiled-coil region" evidence="1">
    <location>
        <begin position="163"/>
        <end position="190"/>
    </location>
</feature>
<gene>
    <name evidence="2" type="ORF">LAh1_20</name>
</gene>
<protein>
    <submittedName>
        <fullName evidence="2">Uncharacterized protein</fullName>
    </submittedName>
</protein>
<evidence type="ECO:0000313" key="3">
    <source>
        <dbReference type="Proteomes" id="UP000316756"/>
    </source>
</evidence>
<keyword evidence="3" id="KW-1185">Reference proteome</keyword>
<organism evidence="2 3">
    <name type="scientific">Aeromonas phage LAh1</name>
    <dbReference type="NCBI Taxonomy" id="2591024"/>
    <lineage>
        <taxon>Viruses</taxon>
        <taxon>Duplodnaviria</taxon>
        <taxon>Heunggongvirae</taxon>
        <taxon>Uroviricota</taxon>
        <taxon>Caudoviricetes</taxon>
        <taxon>Autographivirales</taxon>
        <taxon>Autonotataviridae</taxon>
        <taxon>Melnykvirinae</taxon>
        <taxon>Ahphunavirus</taxon>
        <taxon>Ahphunavirus LAh1</taxon>
    </lineage>
</organism>
<keyword evidence="1" id="KW-0175">Coiled coil</keyword>
<accession>A0A513ZZ23</accession>
<reference evidence="2 3" key="1">
    <citation type="submission" date="2019-04" db="EMBL/GenBank/DDBJ databases">
        <title>Novel bacteriophages capable of disrupting biofilms from clinical strains of Aeromonas hydrophila with intrinsic antibiotic resistance.</title>
        <authorList>
            <person name="Kabwe M."/>
            <person name="Brown T.L."/>
            <person name="Speirs L."/>
            <person name="Ku H."/>
            <person name="Leach M."/>
            <person name="Chan H.T."/>
            <person name="Petrovski S."/>
            <person name="Lock P."/>
            <person name="Tucci J."/>
        </authorList>
    </citation>
    <scope>NUCLEOTIDE SEQUENCE [LARGE SCALE GENOMIC DNA]</scope>
</reference>